<evidence type="ECO:0000313" key="5">
    <source>
        <dbReference type="Proteomes" id="UP000076858"/>
    </source>
</evidence>
<comment type="caution">
    <text evidence="4">The sequence shown here is derived from an EMBL/GenBank/DDBJ whole genome shotgun (WGS) entry which is preliminary data.</text>
</comment>
<feature type="transmembrane region" description="Helical" evidence="3">
    <location>
        <begin position="12"/>
        <end position="41"/>
    </location>
</feature>
<evidence type="ECO:0000313" key="4">
    <source>
        <dbReference type="EMBL" id="KZS19111.1"/>
    </source>
</evidence>
<feature type="region of interest" description="Disordered" evidence="2">
    <location>
        <begin position="46"/>
        <end position="95"/>
    </location>
</feature>
<protein>
    <submittedName>
        <fullName evidence="4">Uncharacterized protein</fullName>
    </submittedName>
</protein>
<feature type="compositionally biased region" description="Polar residues" evidence="2">
    <location>
        <begin position="70"/>
        <end position="88"/>
    </location>
</feature>
<reference evidence="4 5" key="1">
    <citation type="submission" date="2016-03" db="EMBL/GenBank/DDBJ databases">
        <title>EvidentialGene: Evidence-directed Construction of Genes on Genomes.</title>
        <authorList>
            <person name="Gilbert D.G."/>
            <person name="Choi J.-H."/>
            <person name="Mockaitis K."/>
            <person name="Colbourne J."/>
            <person name="Pfrender M."/>
        </authorList>
    </citation>
    <scope>NUCLEOTIDE SEQUENCE [LARGE SCALE GENOMIC DNA]</scope>
    <source>
        <strain evidence="4 5">Xinb3</strain>
        <tissue evidence="4">Complete organism</tissue>
    </source>
</reference>
<organism evidence="4 5">
    <name type="scientific">Daphnia magna</name>
    <dbReference type="NCBI Taxonomy" id="35525"/>
    <lineage>
        <taxon>Eukaryota</taxon>
        <taxon>Metazoa</taxon>
        <taxon>Ecdysozoa</taxon>
        <taxon>Arthropoda</taxon>
        <taxon>Crustacea</taxon>
        <taxon>Branchiopoda</taxon>
        <taxon>Diplostraca</taxon>
        <taxon>Cladocera</taxon>
        <taxon>Anomopoda</taxon>
        <taxon>Daphniidae</taxon>
        <taxon>Daphnia</taxon>
    </lineage>
</organism>
<proteinExistence type="predicted"/>
<evidence type="ECO:0000256" key="1">
    <source>
        <dbReference type="SAM" id="Coils"/>
    </source>
</evidence>
<name>A0A162PSH1_9CRUS</name>
<keyword evidence="1" id="KW-0175">Coiled coil</keyword>
<keyword evidence="3" id="KW-1133">Transmembrane helix</keyword>
<dbReference type="EMBL" id="LRGB01000446">
    <property type="protein sequence ID" value="KZS19111.1"/>
    <property type="molecule type" value="Genomic_DNA"/>
</dbReference>
<dbReference type="Proteomes" id="UP000076858">
    <property type="component" value="Unassembled WGS sequence"/>
</dbReference>
<dbReference type="AlphaFoldDB" id="A0A162PSH1"/>
<feature type="coiled-coil region" evidence="1">
    <location>
        <begin position="372"/>
        <end position="406"/>
    </location>
</feature>
<sequence length="515" mass="58134">MDVLFFEIIFDILTWMLSLIHFIASGIGSITIGVLVFNLCFTQHSTPKTKTRPNPVNNPDENENLPRQPETASPTSSGAEMLNSNVSTDEAEPQRAMEEALPAVLSEIPEASTSTGKAIPKEQRVCDKENVSAGTTHGTQTIVQTVKKTPDVHSEYTSNTRSSNEGRTCGKYICPPLSTPPINEPKKILEVPSDQLFKFMHKDDSEKSIWWKSLPFNEDIADMNTSSSPATNEPRGTEELGKENADLRNQLSKLESLKDQIDCDAWKHERKLDSIRATAKVANFYRDDISRCGDMVNVLHDAGKQAERALETASALLLKATTILDAVKMIPRNRKDEELNCLAEIRKRKFETPELDSPHDDGIDSLTGLPRSQKIDDKIPELESENAELKKLIAELEALKRLQDENPENYQRMFSSYSEQHESEKRFTYQKNTYKLVEVMLQSQFWASSALSELDAATEAVAAAHSKLEEQFKRFAKEEKIKQKAEEALIMQARRKEMIGKAKAIWRSIVHLRRV</sequence>
<accession>A0A162PSH1</accession>
<keyword evidence="5" id="KW-1185">Reference proteome</keyword>
<gene>
    <name evidence="4" type="ORF">APZ42_014642</name>
</gene>
<keyword evidence="3" id="KW-0812">Transmembrane</keyword>
<keyword evidence="3" id="KW-0472">Membrane</keyword>
<evidence type="ECO:0000256" key="2">
    <source>
        <dbReference type="SAM" id="MobiDB-lite"/>
    </source>
</evidence>
<feature type="region of interest" description="Disordered" evidence="2">
    <location>
        <begin position="223"/>
        <end position="243"/>
    </location>
</feature>
<evidence type="ECO:0000256" key="3">
    <source>
        <dbReference type="SAM" id="Phobius"/>
    </source>
</evidence>